<dbReference type="InterPro" id="IPR009057">
    <property type="entry name" value="Homeodomain-like_sf"/>
</dbReference>
<dbReference type="GO" id="GO:0003700">
    <property type="term" value="F:DNA-binding transcription factor activity"/>
    <property type="evidence" value="ECO:0007669"/>
    <property type="project" value="InterPro"/>
</dbReference>
<dbReference type="PANTHER" id="PTHR43280:SF2">
    <property type="entry name" value="HTH-TYPE TRANSCRIPTIONAL REGULATOR EXSA"/>
    <property type="match status" value="1"/>
</dbReference>
<accession>A0A227KB46</accession>
<feature type="domain" description="HTH araC/xylS-type" evidence="4">
    <location>
        <begin position="227"/>
        <end position="328"/>
    </location>
</feature>
<comment type="caution">
    <text evidence="5">The sequence shown here is derived from an EMBL/GenBank/DDBJ whole genome shotgun (WGS) entry which is preliminary data.</text>
</comment>
<evidence type="ECO:0000313" key="6">
    <source>
        <dbReference type="Proteomes" id="UP000214610"/>
    </source>
</evidence>
<evidence type="ECO:0000259" key="4">
    <source>
        <dbReference type="PROSITE" id="PS01124"/>
    </source>
</evidence>
<dbReference type="Proteomes" id="UP000214610">
    <property type="component" value="Unassembled WGS sequence"/>
</dbReference>
<protein>
    <submittedName>
        <fullName evidence="5">AraC family transcriptional regulator</fullName>
    </submittedName>
</protein>
<organism evidence="5 6">
    <name type="scientific">Turicimonas muris</name>
    <dbReference type="NCBI Taxonomy" id="1796652"/>
    <lineage>
        <taxon>Bacteria</taxon>
        <taxon>Pseudomonadati</taxon>
        <taxon>Pseudomonadota</taxon>
        <taxon>Betaproteobacteria</taxon>
        <taxon>Burkholderiales</taxon>
        <taxon>Sutterellaceae</taxon>
        <taxon>Turicimonas</taxon>
    </lineage>
</organism>
<dbReference type="Pfam" id="PF12833">
    <property type="entry name" value="HTH_18"/>
    <property type="match status" value="1"/>
</dbReference>
<dbReference type="EMBL" id="NHMP01000011">
    <property type="protein sequence ID" value="OXE44459.1"/>
    <property type="molecule type" value="Genomic_DNA"/>
</dbReference>
<dbReference type="PANTHER" id="PTHR43280">
    <property type="entry name" value="ARAC-FAMILY TRANSCRIPTIONAL REGULATOR"/>
    <property type="match status" value="1"/>
</dbReference>
<reference evidence="6" key="1">
    <citation type="submission" date="2017-05" db="EMBL/GenBank/DDBJ databases">
        <title>Improved OligoMM genomes.</title>
        <authorList>
            <person name="Garzetti D."/>
        </authorList>
    </citation>
    <scope>NUCLEOTIDE SEQUENCE [LARGE SCALE GENOMIC DNA]</scope>
    <source>
        <strain evidence="6">YL45</strain>
    </source>
</reference>
<keyword evidence="1" id="KW-0805">Transcription regulation</keyword>
<gene>
    <name evidence="5" type="ORF">ADH67_12070</name>
</gene>
<sequence length="332" mass="38636">MKSSPSSKSNCRGETSDRLHKTENPFLEFLESIRHNLISFNLLECRQNTNHHFKYKVLQEKISLGVINRISCDACNLSFQAKSFEIQNHCLFFIYIFRGDCEIAEGNQSPEDIREGEFVFYEALQKITIKSDKRVDFILALLSEPYVLTHTKHDPELYCGRIFKSKSAANKLFSSVLTTTFKSLPFLPLDTHELVLDGLFSYLRPSFKELEVNTALTTQTHLDFLWYKGNEVIRRRFKDPSLQLSDIAAELTVSKQYLSQAFRQRGTTVHKQLMGFRLKRASVMLSEEHCRHFSVEEIAKRNGFKQVSHFSRLFKEEFGITPSEKRNQSVFY</sequence>
<dbReference type="GO" id="GO:0043565">
    <property type="term" value="F:sequence-specific DNA binding"/>
    <property type="evidence" value="ECO:0007669"/>
    <property type="project" value="InterPro"/>
</dbReference>
<dbReference type="InterPro" id="IPR018060">
    <property type="entry name" value="HTH_AraC"/>
</dbReference>
<dbReference type="PROSITE" id="PS01124">
    <property type="entry name" value="HTH_ARAC_FAMILY_2"/>
    <property type="match status" value="1"/>
</dbReference>
<dbReference type="InterPro" id="IPR020449">
    <property type="entry name" value="Tscrpt_reg_AraC-type_HTH"/>
</dbReference>
<dbReference type="AlphaFoldDB" id="A0A227KB46"/>
<keyword evidence="6" id="KW-1185">Reference proteome</keyword>
<evidence type="ECO:0000256" key="2">
    <source>
        <dbReference type="ARBA" id="ARBA00023125"/>
    </source>
</evidence>
<evidence type="ECO:0000313" key="5">
    <source>
        <dbReference type="EMBL" id="OXE44459.1"/>
    </source>
</evidence>
<keyword evidence="3" id="KW-0804">Transcription</keyword>
<keyword evidence="2" id="KW-0238">DNA-binding</keyword>
<name>A0A227KB46_9BURK</name>
<dbReference type="Gene3D" id="1.10.10.60">
    <property type="entry name" value="Homeodomain-like"/>
    <property type="match status" value="1"/>
</dbReference>
<dbReference type="PRINTS" id="PR00032">
    <property type="entry name" value="HTHARAC"/>
</dbReference>
<dbReference type="SMART" id="SM00342">
    <property type="entry name" value="HTH_ARAC"/>
    <property type="match status" value="1"/>
</dbReference>
<proteinExistence type="predicted"/>
<evidence type="ECO:0000256" key="1">
    <source>
        <dbReference type="ARBA" id="ARBA00023015"/>
    </source>
</evidence>
<evidence type="ECO:0000256" key="3">
    <source>
        <dbReference type="ARBA" id="ARBA00023163"/>
    </source>
</evidence>
<dbReference type="SUPFAM" id="SSF46689">
    <property type="entry name" value="Homeodomain-like"/>
    <property type="match status" value="1"/>
</dbReference>